<feature type="region of interest" description="Disordered" evidence="1">
    <location>
        <begin position="94"/>
        <end position="161"/>
    </location>
</feature>
<feature type="region of interest" description="Disordered" evidence="1">
    <location>
        <begin position="53"/>
        <end position="77"/>
    </location>
</feature>
<protein>
    <submittedName>
        <fullName evidence="2">Uncharacterized protein</fullName>
    </submittedName>
</protein>
<evidence type="ECO:0000313" key="3">
    <source>
        <dbReference type="Proteomes" id="UP000828390"/>
    </source>
</evidence>
<feature type="compositionally biased region" description="Polar residues" evidence="1">
    <location>
        <begin position="150"/>
        <end position="161"/>
    </location>
</feature>
<comment type="caution">
    <text evidence="2">The sequence shown here is derived from an EMBL/GenBank/DDBJ whole genome shotgun (WGS) entry which is preliminary data.</text>
</comment>
<gene>
    <name evidence="2" type="ORF">DPMN_141927</name>
</gene>
<evidence type="ECO:0000313" key="2">
    <source>
        <dbReference type="EMBL" id="KAH3813468.1"/>
    </source>
</evidence>
<dbReference type="EMBL" id="JAIWYP010000006">
    <property type="protein sequence ID" value="KAH3813468.1"/>
    <property type="molecule type" value="Genomic_DNA"/>
</dbReference>
<dbReference type="Proteomes" id="UP000828390">
    <property type="component" value="Unassembled WGS sequence"/>
</dbReference>
<keyword evidence="3" id="KW-1185">Reference proteome</keyword>
<evidence type="ECO:0000256" key="1">
    <source>
        <dbReference type="SAM" id="MobiDB-lite"/>
    </source>
</evidence>
<sequence>MRQRRCVDVSNAARDARDARDVRDVRLINVNDNHDMYSQRCERSDVTITSHPPSAMNHKAMPASGSDGPHAYSTISKPSTNSVGYTYSALSQTVSSPMHTKETPPRDASLKTPNTAVSGENAVKTSKENNAIPRAHNSSPSPEPIKNPQPRVTSNNAITIV</sequence>
<dbReference type="AlphaFoldDB" id="A0A9D4JLR0"/>
<reference evidence="2" key="2">
    <citation type="submission" date="2020-11" db="EMBL/GenBank/DDBJ databases">
        <authorList>
            <person name="McCartney M.A."/>
            <person name="Auch B."/>
            <person name="Kono T."/>
            <person name="Mallez S."/>
            <person name="Becker A."/>
            <person name="Gohl D.M."/>
            <person name="Silverstein K.A.T."/>
            <person name="Koren S."/>
            <person name="Bechman K.B."/>
            <person name="Herman A."/>
            <person name="Abrahante J.E."/>
            <person name="Garbe J."/>
        </authorList>
    </citation>
    <scope>NUCLEOTIDE SEQUENCE</scope>
    <source>
        <strain evidence="2">Duluth1</strain>
        <tissue evidence="2">Whole animal</tissue>
    </source>
</reference>
<name>A0A9D4JLR0_DREPO</name>
<feature type="compositionally biased region" description="Basic and acidic residues" evidence="1">
    <location>
        <begin position="99"/>
        <end position="109"/>
    </location>
</feature>
<proteinExistence type="predicted"/>
<organism evidence="2 3">
    <name type="scientific">Dreissena polymorpha</name>
    <name type="common">Zebra mussel</name>
    <name type="synonym">Mytilus polymorpha</name>
    <dbReference type="NCBI Taxonomy" id="45954"/>
    <lineage>
        <taxon>Eukaryota</taxon>
        <taxon>Metazoa</taxon>
        <taxon>Spiralia</taxon>
        <taxon>Lophotrochozoa</taxon>
        <taxon>Mollusca</taxon>
        <taxon>Bivalvia</taxon>
        <taxon>Autobranchia</taxon>
        <taxon>Heteroconchia</taxon>
        <taxon>Euheterodonta</taxon>
        <taxon>Imparidentia</taxon>
        <taxon>Neoheterodontei</taxon>
        <taxon>Myida</taxon>
        <taxon>Dreissenoidea</taxon>
        <taxon>Dreissenidae</taxon>
        <taxon>Dreissena</taxon>
    </lineage>
</organism>
<reference evidence="2" key="1">
    <citation type="journal article" date="2019" name="bioRxiv">
        <title>The Genome of the Zebra Mussel, Dreissena polymorpha: A Resource for Invasive Species Research.</title>
        <authorList>
            <person name="McCartney M.A."/>
            <person name="Auch B."/>
            <person name="Kono T."/>
            <person name="Mallez S."/>
            <person name="Zhang Y."/>
            <person name="Obille A."/>
            <person name="Becker A."/>
            <person name="Abrahante J.E."/>
            <person name="Garbe J."/>
            <person name="Badalamenti J.P."/>
            <person name="Herman A."/>
            <person name="Mangelson H."/>
            <person name="Liachko I."/>
            <person name="Sullivan S."/>
            <person name="Sone E.D."/>
            <person name="Koren S."/>
            <person name="Silverstein K.A.T."/>
            <person name="Beckman K.B."/>
            <person name="Gohl D.M."/>
        </authorList>
    </citation>
    <scope>NUCLEOTIDE SEQUENCE</scope>
    <source>
        <strain evidence="2">Duluth1</strain>
        <tissue evidence="2">Whole animal</tissue>
    </source>
</reference>
<accession>A0A9D4JLR0</accession>